<feature type="chain" id="PRO_5045164755" description="DUF11 domain-containing protein" evidence="1">
    <location>
        <begin position="24"/>
        <end position="987"/>
    </location>
</feature>
<dbReference type="InterPro" id="IPR013783">
    <property type="entry name" value="Ig-like_fold"/>
</dbReference>
<evidence type="ECO:0000259" key="2">
    <source>
        <dbReference type="Pfam" id="PF01345"/>
    </source>
</evidence>
<feature type="domain" description="DUF11" evidence="2">
    <location>
        <begin position="646"/>
        <end position="764"/>
    </location>
</feature>
<dbReference type="InterPro" id="IPR001434">
    <property type="entry name" value="OmcB-like_DUF11"/>
</dbReference>
<dbReference type="Pfam" id="PF01345">
    <property type="entry name" value="DUF11"/>
    <property type="match status" value="1"/>
</dbReference>
<dbReference type="InterPro" id="IPR047589">
    <property type="entry name" value="DUF11_rpt"/>
</dbReference>
<organism evidence="3 4">
    <name type="scientific">Deinococcus xinjiangensis</name>
    <dbReference type="NCBI Taxonomy" id="457454"/>
    <lineage>
        <taxon>Bacteria</taxon>
        <taxon>Thermotogati</taxon>
        <taxon>Deinococcota</taxon>
        <taxon>Deinococci</taxon>
        <taxon>Deinococcales</taxon>
        <taxon>Deinococcaceae</taxon>
        <taxon>Deinococcus</taxon>
    </lineage>
</organism>
<evidence type="ECO:0000313" key="3">
    <source>
        <dbReference type="EMBL" id="GAA5501823.1"/>
    </source>
</evidence>
<name>A0ABP9V975_9DEIO</name>
<proteinExistence type="predicted"/>
<protein>
    <recommendedName>
        <fullName evidence="2">DUF11 domain-containing protein</fullName>
    </recommendedName>
</protein>
<comment type="caution">
    <text evidence="3">The sequence shown here is derived from an EMBL/GenBank/DDBJ whole genome shotgun (WGS) entry which is preliminary data.</text>
</comment>
<dbReference type="Gene3D" id="2.60.40.10">
    <property type="entry name" value="Immunoglobulins"/>
    <property type="match status" value="1"/>
</dbReference>
<dbReference type="InterPro" id="IPR051172">
    <property type="entry name" value="Chlamydia_OmcB"/>
</dbReference>
<sequence length="987" mass="103509">MQKPPVIKRLATLAFAFASAALALGTPAGTVIQNTATLQFLQDDGTPVETSSPPVNTTVAAVCSPSVLPNGTVPQPGQTANLLPGESTVFKYTIANTGNASNTFALSTAADTASQFTPSDVAIYQDSNGNGQIDAGESPITQITLAADATANLLVKASSASSSRGSAYLNLIAACATNTHGLPNERDDNNVAQINLGELPNFTLTKTFSPSVLKPAEQTTVNIMATNTGGASRPISISDFLNTPEMRDFVYVSGSARSTGTTTTPAPFIEFSSDGTNWSTTEPTTVAAVRVRADSVAPQGTLGLTFALRATEAALGTHRNVAQLVSSGQTLEAPADITVRYLPSIALGPIGNPEAKPGGELSSDDQQTKSNALLNQEVCFSHTVKNLGDRDDTLTTTGTVDAGSSTIVFKDMAGNTIAAPFQVTLAPGATSDFQACYTPTQAAAANALKVTLTSTSSRGAAPNKTVDLVNTVEDKKLGLLKSSDQGSGFVSPGQELTYTLKFTNNQSFALTNVVIKDDLNTIQRVCLGPTSLNGAVTTQSMVPQLDTKPLTAQAGVKAQASGLTPLDFISADNGGVLEGTIVVWRFPTVAAGQTLTLTLKVRVPAGTPDCATITNVFTAESSELPTPTPSNPVTNQVYDQANFSFVKTSTPTTVVIGEEITYIFTVRNLSATMPLSAVKIEDNLPDGLQYVEGSSQLDGAAFTPTVDPADPRHYTWIIPGLAAGSTAQITFRALVMPSAPAQLKNNGRAVAVLGERESQPSQSSATTKIQPLSFGPNNADIVGYVFQDVNRNGIYDYGTDIPCQNARVILSNGRIELTDAQGRYHFRNAREGEWALRLDPNSVAAQNLSMPMDAGRAGSRLTYVRNLTSIDFPLAPDAGDIAVIRDTTLTMKGGPVDAQNTFQVRKQVFGTTGDPTLYTVQLTLTASAPLNAFTLTDPLPAGATLVDGQNTMTIDPLPGGSRLITYRFRYSGDVRGAVTDPTASWRY</sequence>
<accession>A0ABP9V975</accession>
<dbReference type="PANTHER" id="PTHR34819:SF3">
    <property type="entry name" value="CELL SURFACE PROTEIN"/>
    <property type="match status" value="1"/>
</dbReference>
<keyword evidence="1" id="KW-0732">Signal</keyword>
<evidence type="ECO:0000313" key="4">
    <source>
        <dbReference type="Proteomes" id="UP001458946"/>
    </source>
</evidence>
<evidence type="ECO:0000256" key="1">
    <source>
        <dbReference type="SAM" id="SignalP"/>
    </source>
</evidence>
<dbReference type="SUPFAM" id="SSF117074">
    <property type="entry name" value="Hypothetical protein PA1324"/>
    <property type="match status" value="1"/>
</dbReference>
<dbReference type="NCBIfam" id="TIGR01451">
    <property type="entry name" value="B_ant_repeat"/>
    <property type="match status" value="3"/>
</dbReference>
<gene>
    <name evidence="3" type="ORF">Dxin01_01562</name>
</gene>
<dbReference type="Proteomes" id="UP001458946">
    <property type="component" value="Unassembled WGS sequence"/>
</dbReference>
<feature type="signal peptide" evidence="1">
    <location>
        <begin position="1"/>
        <end position="23"/>
    </location>
</feature>
<dbReference type="EMBL" id="BAABRN010000014">
    <property type="protein sequence ID" value="GAA5501823.1"/>
    <property type="molecule type" value="Genomic_DNA"/>
</dbReference>
<dbReference type="RefSeq" id="WP_353541796.1">
    <property type="nucleotide sequence ID" value="NZ_BAABRN010000014.1"/>
</dbReference>
<reference evidence="3 4" key="1">
    <citation type="submission" date="2024-02" db="EMBL/GenBank/DDBJ databases">
        <title>Deinococcus xinjiangensis NBRC 107630.</title>
        <authorList>
            <person name="Ichikawa N."/>
            <person name="Katano-Makiyama Y."/>
            <person name="Hidaka K."/>
        </authorList>
    </citation>
    <scope>NUCLEOTIDE SEQUENCE [LARGE SCALE GENOMIC DNA]</scope>
    <source>
        <strain evidence="3 4">NBRC 107630</strain>
    </source>
</reference>
<dbReference type="PANTHER" id="PTHR34819">
    <property type="entry name" value="LARGE CYSTEINE-RICH PERIPLASMIC PROTEIN OMCB"/>
    <property type="match status" value="1"/>
</dbReference>
<keyword evidence="4" id="KW-1185">Reference proteome</keyword>